<protein>
    <submittedName>
        <fullName evidence="1">Uncharacterized protein</fullName>
    </submittedName>
</protein>
<name>A0ACC2RQZ5_9FUNG</name>
<gene>
    <name evidence="1" type="ORF">DSO57_1033447</name>
</gene>
<organism evidence="1 2">
    <name type="scientific">Entomophthora muscae</name>
    <dbReference type="NCBI Taxonomy" id="34485"/>
    <lineage>
        <taxon>Eukaryota</taxon>
        <taxon>Fungi</taxon>
        <taxon>Fungi incertae sedis</taxon>
        <taxon>Zoopagomycota</taxon>
        <taxon>Entomophthoromycotina</taxon>
        <taxon>Entomophthoromycetes</taxon>
        <taxon>Entomophthorales</taxon>
        <taxon>Entomophthoraceae</taxon>
        <taxon>Entomophthora</taxon>
    </lineage>
</organism>
<dbReference type="EMBL" id="QTSX02006653">
    <property type="protein sequence ID" value="KAJ9052509.1"/>
    <property type="molecule type" value="Genomic_DNA"/>
</dbReference>
<reference evidence="1" key="1">
    <citation type="submission" date="2022-04" db="EMBL/GenBank/DDBJ databases">
        <title>Genome of the entomopathogenic fungus Entomophthora muscae.</title>
        <authorList>
            <person name="Elya C."/>
            <person name="Lovett B.R."/>
            <person name="Lee E."/>
            <person name="Macias A.M."/>
            <person name="Hajek A.E."/>
            <person name="De Bivort B.L."/>
            <person name="Kasson M.T."/>
            <person name="De Fine Licht H.H."/>
            <person name="Stajich J.E."/>
        </authorList>
    </citation>
    <scope>NUCLEOTIDE SEQUENCE</scope>
    <source>
        <strain evidence="1">Berkeley</strain>
    </source>
</reference>
<accession>A0ACC2RQZ5</accession>
<sequence length="241" mass="26632">MILRIVQDSWLKVPTSVVQLAWDLTGLIPHFKPNFNLGAVELSDPFRMLANSHPGVYTLIGGYGLADQVHLENDGKFPTEAELLIVEEAVAWYLYHRENYPAKKDASHTTVIVKEACISLSTQSTNSQSSEMSLTEFNLENNSCFLGQGANCLDGQAYQEISLACNISNQSFGQCSDILPALSDYGEVSIFPLGPSPNQIQNVDMLLQLLRNHLSTDFGAPADVTSALDYVSHFVHQFDYQ</sequence>
<dbReference type="Proteomes" id="UP001165960">
    <property type="component" value="Unassembled WGS sequence"/>
</dbReference>
<evidence type="ECO:0000313" key="1">
    <source>
        <dbReference type="EMBL" id="KAJ9052509.1"/>
    </source>
</evidence>
<keyword evidence="2" id="KW-1185">Reference proteome</keyword>
<evidence type="ECO:0000313" key="2">
    <source>
        <dbReference type="Proteomes" id="UP001165960"/>
    </source>
</evidence>
<proteinExistence type="predicted"/>
<comment type="caution">
    <text evidence="1">The sequence shown here is derived from an EMBL/GenBank/DDBJ whole genome shotgun (WGS) entry which is preliminary data.</text>
</comment>